<evidence type="ECO:0000313" key="1">
    <source>
        <dbReference type="EMBL" id="MFD1194523.1"/>
    </source>
</evidence>
<dbReference type="RefSeq" id="WP_380790103.1">
    <property type="nucleotide sequence ID" value="NZ_JBHTKR010000003.1"/>
</dbReference>
<organism evidence="1 2">
    <name type="scientific">Seohaeicola saemankumensis</name>
    <dbReference type="NCBI Taxonomy" id="481181"/>
    <lineage>
        <taxon>Bacteria</taxon>
        <taxon>Pseudomonadati</taxon>
        <taxon>Pseudomonadota</taxon>
        <taxon>Alphaproteobacteria</taxon>
        <taxon>Rhodobacterales</taxon>
        <taxon>Roseobacteraceae</taxon>
        <taxon>Seohaeicola</taxon>
    </lineage>
</organism>
<keyword evidence="2" id="KW-1185">Reference proteome</keyword>
<accession>A0ABW3TBP5</accession>
<proteinExistence type="predicted"/>
<dbReference type="Proteomes" id="UP001597151">
    <property type="component" value="Unassembled WGS sequence"/>
</dbReference>
<reference evidence="2" key="1">
    <citation type="journal article" date="2019" name="Int. J. Syst. Evol. Microbiol.">
        <title>The Global Catalogue of Microorganisms (GCM) 10K type strain sequencing project: providing services to taxonomists for standard genome sequencing and annotation.</title>
        <authorList>
            <consortium name="The Broad Institute Genomics Platform"/>
            <consortium name="The Broad Institute Genome Sequencing Center for Infectious Disease"/>
            <person name="Wu L."/>
            <person name="Ma J."/>
        </authorList>
    </citation>
    <scope>NUCLEOTIDE SEQUENCE [LARGE SCALE GENOMIC DNA]</scope>
    <source>
        <strain evidence="2">CCUG 55328</strain>
    </source>
</reference>
<name>A0ABW3TBP5_9RHOB</name>
<dbReference type="SUPFAM" id="SSF56935">
    <property type="entry name" value="Porins"/>
    <property type="match status" value="1"/>
</dbReference>
<gene>
    <name evidence="1" type="ORF">ACFQ3C_07565</name>
</gene>
<dbReference type="EMBL" id="JBHTKR010000003">
    <property type="protein sequence ID" value="MFD1194523.1"/>
    <property type="molecule type" value="Genomic_DNA"/>
</dbReference>
<evidence type="ECO:0000313" key="2">
    <source>
        <dbReference type="Proteomes" id="UP001597151"/>
    </source>
</evidence>
<comment type="caution">
    <text evidence="1">The sequence shown here is derived from an EMBL/GenBank/DDBJ whole genome shotgun (WGS) entry which is preliminary data.</text>
</comment>
<protein>
    <submittedName>
        <fullName evidence="1">Uncharacterized protein</fullName>
    </submittedName>
</protein>
<sequence>MAQERILEQDGIAIELEELLSEKGTFRLEFGTTFASSRQDGISGLYQTIQTGTGDFVSLPVELGMTDRQSDTILATLGLRYGLTAKSELYSRLTLRHDESRFVDTATGQTDSLSDSALQSLVVGANYRFQDEGAGPGLIGFADVAVLENTAARGTDFASGTSGTLGVTAYRVIDPLVLSVTAGYRASLERDIGADKVDPGDIFFINPSIGFAVNNEVTLTGGIGLNFNGDDRLNGRTRDTGGTAAEMQFGLAYAWDKNTTLRADARTEVLGDRSFTAGITVTRKFERK</sequence>